<evidence type="ECO:0000256" key="1">
    <source>
        <dbReference type="SAM" id="MobiDB-lite"/>
    </source>
</evidence>
<dbReference type="AlphaFoldDB" id="M8AVJ8"/>
<name>M8AVJ8_TRIUA</name>
<sequence length="221" mass="24029">MAGFAHRRGGHGRGGLAPRKILHGGAVASNSLRSPTPWSKLGGRRKRCGAAASSEEAGDQLGPTSTGSMRSSTRTPWLAVGQMQSSLSQRASSRPKKQGPPRGWRRRRSTPSPTLAPSRRRRSSLASSTKPSSFLRLDLCLSMCTYLIGSRVTKEKRDAIGVDEKAMEISREKTRGGKIHHLYWDKVGCDSNDGSPLDTSHANEVAEEVPVIYRLTYHPIG</sequence>
<feature type="compositionally biased region" description="Basic residues" evidence="1">
    <location>
        <begin position="1"/>
        <end position="11"/>
    </location>
</feature>
<feature type="compositionally biased region" description="Polar residues" evidence="1">
    <location>
        <begin position="28"/>
        <end position="37"/>
    </location>
</feature>
<feature type="compositionally biased region" description="Basic residues" evidence="1">
    <location>
        <begin position="93"/>
        <end position="109"/>
    </location>
</feature>
<dbReference type="EMBL" id="KD049517">
    <property type="protein sequence ID" value="EMS65044.1"/>
    <property type="molecule type" value="Genomic_DNA"/>
</dbReference>
<gene>
    <name evidence="2" type="ORF">TRIUR3_12647</name>
</gene>
<feature type="region of interest" description="Disordered" evidence="1">
    <location>
        <begin position="1"/>
        <end position="128"/>
    </location>
</feature>
<proteinExistence type="predicted"/>
<protein>
    <submittedName>
        <fullName evidence="2">Uncharacterized protein</fullName>
    </submittedName>
</protein>
<reference evidence="2" key="1">
    <citation type="journal article" date="2013" name="Nature">
        <title>Draft genome of the wheat A-genome progenitor Triticum urartu.</title>
        <authorList>
            <person name="Ling H.Q."/>
            <person name="Zhao S."/>
            <person name="Liu D."/>
            <person name="Wang J."/>
            <person name="Sun H."/>
            <person name="Zhang C."/>
            <person name="Fan H."/>
            <person name="Li D."/>
            <person name="Dong L."/>
            <person name="Tao Y."/>
            <person name="Gao C."/>
            <person name="Wu H."/>
            <person name="Li Y."/>
            <person name="Cui Y."/>
            <person name="Guo X."/>
            <person name="Zheng S."/>
            <person name="Wang B."/>
            <person name="Yu K."/>
            <person name="Liang Q."/>
            <person name="Yang W."/>
            <person name="Lou X."/>
            <person name="Chen J."/>
            <person name="Feng M."/>
            <person name="Jian J."/>
            <person name="Zhang X."/>
            <person name="Luo G."/>
            <person name="Jiang Y."/>
            <person name="Liu J."/>
            <person name="Wang Z."/>
            <person name="Sha Y."/>
            <person name="Zhang B."/>
            <person name="Wu H."/>
            <person name="Tang D."/>
            <person name="Shen Q."/>
            <person name="Xue P."/>
            <person name="Zou S."/>
            <person name="Wang X."/>
            <person name="Liu X."/>
            <person name="Wang F."/>
            <person name="Yang Y."/>
            <person name="An X."/>
            <person name="Dong Z."/>
            <person name="Zhang K."/>
            <person name="Zhang X."/>
            <person name="Luo M.C."/>
            <person name="Dvorak J."/>
            <person name="Tong Y."/>
            <person name="Wang J."/>
            <person name="Yang H."/>
            <person name="Li Z."/>
            <person name="Wang D."/>
            <person name="Zhang A."/>
            <person name="Wang J."/>
        </authorList>
    </citation>
    <scope>NUCLEOTIDE SEQUENCE</scope>
</reference>
<evidence type="ECO:0000313" key="2">
    <source>
        <dbReference type="EMBL" id="EMS65044.1"/>
    </source>
</evidence>
<accession>M8AVJ8</accession>
<organism evidence="2">
    <name type="scientific">Triticum urartu</name>
    <name type="common">Red wild einkorn</name>
    <name type="synonym">Crithodium urartu</name>
    <dbReference type="NCBI Taxonomy" id="4572"/>
    <lineage>
        <taxon>Eukaryota</taxon>
        <taxon>Viridiplantae</taxon>
        <taxon>Streptophyta</taxon>
        <taxon>Embryophyta</taxon>
        <taxon>Tracheophyta</taxon>
        <taxon>Spermatophyta</taxon>
        <taxon>Magnoliopsida</taxon>
        <taxon>Liliopsida</taxon>
        <taxon>Poales</taxon>
        <taxon>Poaceae</taxon>
        <taxon>BOP clade</taxon>
        <taxon>Pooideae</taxon>
        <taxon>Triticodae</taxon>
        <taxon>Triticeae</taxon>
        <taxon>Triticinae</taxon>
        <taxon>Triticum</taxon>
    </lineage>
</organism>
<feature type="compositionally biased region" description="Low complexity" evidence="1">
    <location>
        <begin position="62"/>
        <end position="76"/>
    </location>
</feature>
<feature type="compositionally biased region" description="Polar residues" evidence="1">
    <location>
        <begin position="82"/>
        <end position="92"/>
    </location>
</feature>